<keyword evidence="1" id="KW-0479">Metal-binding</keyword>
<comment type="caution">
    <text evidence="4">The sequence shown here is derived from an EMBL/GenBank/DDBJ whole genome shotgun (WGS) entry which is preliminary data.</text>
</comment>
<dbReference type="PANTHER" id="PTHR11358:SF26">
    <property type="entry name" value="GUANIDINO ACID HYDROLASE, MITOCHONDRIAL"/>
    <property type="match status" value="1"/>
</dbReference>
<dbReference type="RefSeq" id="WP_378219779.1">
    <property type="nucleotide sequence ID" value="NZ_JBHRTK010000009.1"/>
</dbReference>
<name>A0ABV7KC13_9HYPH</name>
<sequence>MNTASDNRPFPSGLLVPRPRTFLGLPAATAAVNGSAAIFGAVHGTAYATPTVREDVESGPDAVRRAITEASVHIDHWDFDFDGPLLNDGALQAFDLGDVSTRPDDAAGNRENIEAVTRAAHDAGAVPILIGGDDSVAIPFMRGLDGGEKLNILQIDAHIDWRDDIAGERLGYSSTMRRASELASVASMTQVGIRAVGSARRAEVETARAWGSRLVTVAEARRIGVEAVAAALPRDGSLLIHIDCDSMDPGICPGINALSPGGFAFDEMTTLIAAAMRGRKLAGFSIVEFQPAADVNDMSATIVGRLVSHVLGHLARRG</sequence>
<dbReference type="InterPro" id="IPR023696">
    <property type="entry name" value="Ureohydrolase_dom_sf"/>
</dbReference>
<dbReference type="Pfam" id="PF00491">
    <property type="entry name" value="Arginase"/>
    <property type="match status" value="1"/>
</dbReference>
<dbReference type="Proteomes" id="UP001595583">
    <property type="component" value="Unassembled WGS sequence"/>
</dbReference>
<keyword evidence="5" id="KW-1185">Reference proteome</keyword>
<dbReference type="EMBL" id="JBHRTK010000009">
    <property type="protein sequence ID" value="MFC3205958.1"/>
    <property type="molecule type" value="Genomic_DNA"/>
</dbReference>
<dbReference type="InterPro" id="IPR006035">
    <property type="entry name" value="Ureohydrolase"/>
</dbReference>
<dbReference type="PANTHER" id="PTHR11358">
    <property type="entry name" value="ARGINASE/AGMATINASE"/>
    <property type="match status" value="1"/>
</dbReference>
<evidence type="ECO:0000256" key="1">
    <source>
        <dbReference type="ARBA" id="ARBA00022723"/>
    </source>
</evidence>
<evidence type="ECO:0000313" key="5">
    <source>
        <dbReference type="Proteomes" id="UP001595583"/>
    </source>
</evidence>
<gene>
    <name evidence="4" type="ORF">ACFOHJ_07025</name>
</gene>
<dbReference type="Gene3D" id="3.40.800.10">
    <property type="entry name" value="Ureohydrolase domain"/>
    <property type="match status" value="1"/>
</dbReference>
<keyword evidence="2" id="KW-0378">Hydrolase</keyword>
<reference evidence="5" key="1">
    <citation type="journal article" date="2019" name="Int. J. Syst. Evol. Microbiol.">
        <title>The Global Catalogue of Microorganisms (GCM) 10K type strain sequencing project: providing services to taxonomists for standard genome sequencing and annotation.</title>
        <authorList>
            <consortium name="The Broad Institute Genomics Platform"/>
            <consortium name="The Broad Institute Genome Sequencing Center for Infectious Disease"/>
            <person name="Wu L."/>
            <person name="Ma J."/>
        </authorList>
    </citation>
    <scope>NUCLEOTIDE SEQUENCE [LARGE SCALE GENOMIC DNA]</scope>
    <source>
        <strain evidence="5">KCTC 52165</strain>
    </source>
</reference>
<evidence type="ECO:0000256" key="2">
    <source>
        <dbReference type="ARBA" id="ARBA00022801"/>
    </source>
</evidence>
<proteinExistence type="inferred from homology"/>
<dbReference type="PROSITE" id="PS51409">
    <property type="entry name" value="ARGINASE_2"/>
    <property type="match status" value="1"/>
</dbReference>
<accession>A0ABV7KC13</accession>
<evidence type="ECO:0000313" key="4">
    <source>
        <dbReference type="EMBL" id="MFC3205958.1"/>
    </source>
</evidence>
<comment type="similarity">
    <text evidence="3">Belongs to the arginase family.</text>
</comment>
<evidence type="ECO:0000256" key="3">
    <source>
        <dbReference type="PROSITE-ProRule" id="PRU00742"/>
    </source>
</evidence>
<protein>
    <submittedName>
        <fullName evidence="4">Arginase family protein</fullName>
    </submittedName>
</protein>
<dbReference type="SUPFAM" id="SSF52768">
    <property type="entry name" value="Arginase/deacetylase"/>
    <property type="match status" value="1"/>
</dbReference>
<organism evidence="4 5">
    <name type="scientific">Aquamicrobium soli</name>
    <dbReference type="NCBI Taxonomy" id="1811518"/>
    <lineage>
        <taxon>Bacteria</taxon>
        <taxon>Pseudomonadati</taxon>
        <taxon>Pseudomonadota</taxon>
        <taxon>Alphaproteobacteria</taxon>
        <taxon>Hyphomicrobiales</taxon>
        <taxon>Phyllobacteriaceae</taxon>
        <taxon>Aquamicrobium</taxon>
    </lineage>
</organism>
<dbReference type="PIRSF" id="PIRSF036979">
    <property type="entry name" value="Arginase"/>
    <property type="match status" value="1"/>
</dbReference>